<evidence type="ECO:0000313" key="3">
    <source>
        <dbReference type="Proteomes" id="UP000092714"/>
    </source>
</evidence>
<comment type="caution">
    <text evidence="2">The sequence shown here is derived from an EMBL/GenBank/DDBJ whole genome shotgun (WGS) entry which is preliminary data.</text>
</comment>
<name>A0A174GIU7_9CLOT</name>
<evidence type="ECO:0000313" key="2">
    <source>
        <dbReference type="EMBL" id="OBY10233.1"/>
    </source>
</evidence>
<dbReference type="eggNOG" id="COG4892">
    <property type="taxonomic scope" value="Bacteria"/>
</dbReference>
<dbReference type="SMART" id="SM01117">
    <property type="entry name" value="Cyt-b5"/>
    <property type="match status" value="1"/>
</dbReference>
<dbReference type="OrthoDB" id="9785263at2"/>
<protein>
    <recommendedName>
        <fullName evidence="1">Cytochrome b5 heme-binding domain-containing protein</fullName>
    </recommendedName>
</protein>
<keyword evidence="3" id="KW-1185">Reference proteome</keyword>
<dbReference type="InterPro" id="IPR036400">
    <property type="entry name" value="Cyt_B5-like_heme/steroid_sf"/>
</dbReference>
<dbReference type="GeneID" id="42777769"/>
<dbReference type="Pfam" id="PF00173">
    <property type="entry name" value="Cyt-b5"/>
    <property type="match status" value="1"/>
</dbReference>
<dbReference type="RefSeq" id="WP_051195977.1">
    <property type="nucleotide sequence ID" value="NZ_CABHIH010000004.1"/>
</dbReference>
<gene>
    <name evidence="2" type="ORF">CP373A1_12080</name>
</gene>
<evidence type="ECO:0000259" key="1">
    <source>
        <dbReference type="SMART" id="SM01117"/>
    </source>
</evidence>
<proteinExistence type="predicted"/>
<dbReference type="Proteomes" id="UP000092714">
    <property type="component" value="Unassembled WGS sequence"/>
</dbReference>
<sequence length="140" mass="15890">MNQEKLLLKKFNRLNYLKGVLVSRSEEDREAIIEEIKDIIDDIELIINDSNESENNEEVTGYRSGKEFTLEELEGFDGKNGNSAYVAVDGTIYDVTESSFWRSGNHFGVQAGKDLTEQFYSCHSNNLESMRGIKVVGILK</sequence>
<dbReference type="EMBL" id="MAPZ01000024">
    <property type="protein sequence ID" value="OBY10233.1"/>
    <property type="molecule type" value="Genomic_DNA"/>
</dbReference>
<dbReference type="Gene3D" id="3.10.120.10">
    <property type="entry name" value="Cytochrome b5-like heme/steroid binding domain"/>
    <property type="match status" value="1"/>
</dbReference>
<feature type="domain" description="Cytochrome b5 heme-binding" evidence="1">
    <location>
        <begin position="68"/>
        <end position="140"/>
    </location>
</feature>
<dbReference type="AlphaFoldDB" id="A0A174GIU7"/>
<reference evidence="2 3" key="1">
    <citation type="submission" date="2016-06" db="EMBL/GenBank/DDBJ databases">
        <authorList>
            <person name="Kjaerup R.B."/>
            <person name="Dalgaard T.S."/>
            <person name="Juul-Madsen H.R."/>
        </authorList>
    </citation>
    <scope>NUCLEOTIDE SEQUENCE [LARGE SCALE GENOMIC DNA]</scope>
    <source>
        <strain evidence="2 3">373-A1</strain>
    </source>
</reference>
<organism evidence="2 3">
    <name type="scientific">Clostridium paraputrificum</name>
    <dbReference type="NCBI Taxonomy" id="29363"/>
    <lineage>
        <taxon>Bacteria</taxon>
        <taxon>Bacillati</taxon>
        <taxon>Bacillota</taxon>
        <taxon>Clostridia</taxon>
        <taxon>Eubacteriales</taxon>
        <taxon>Clostridiaceae</taxon>
        <taxon>Clostridium</taxon>
    </lineage>
</organism>
<dbReference type="InterPro" id="IPR001199">
    <property type="entry name" value="Cyt_B5-like_heme/steroid-bd"/>
</dbReference>
<accession>A0A174GIU7</accession>
<dbReference type="SUPFAM" id="SSF55856">
    <property type="entry name" value="Cytochrome b5-like heme/steroid binding domain"/>
    <property type="match status" value="1"/>
</dbReference>